<evidence type="ECO:0000259" key="3">
    <source>
        <dbReference type="Pfam" id="PF01855"/>
    </source>
</evidence>
<dbReference type="InterPro" id="IPR033412">
    <property type="entry name" value="PFOR_II"/>
</dbReference>
<dbReference type="Gene3D" id="3.40.50.920">
    <property type="match status" value="1"/>
</dbReference>
<dbReference type="NCBIfam" id="TIGR03710">
    <property type="entry name" value="OAFO_sf"/>
    <property type="match status" value="1"/>
</dbReference>
<dbReference type="Pfam" id="PF01855">
    <property type="entry name" value="POR_N"/>
    <property type="match status" value="1"/>
</dbReference>
<dbReference type="Proteomes" id="UP000288322">
    <property type="component" value="Unassembled WGS sequence"/>
</dbReference>
<dbReference type="GO" id="GO:0016903">
    <property type="term" value="F:oxidoreductase activity, acting on the aldehyde or oxo group of donors"/>
    <property type="evidence" value="ECO:0007669"/>
    <property type="project" value="InterPro"/>
</dbReference>
<dbReference type="Gene3D" id="3.40.50.970">
    <property type="match status" value="1"/>
</dbReference>
<dbReference type="SUPFAM" id="SSF52518">
    <property type="entry name" value="Thiamin diphosphate-binding fold (THDP-binding)"/>
    <property type="match status" value="1"/>
</dbReference>
<dbReference type="PANTHER" id="PTHR32154:SF20">
    <property type="entry name" value="2-OXOGLUTARATE OXIDOREDUCTASE SUBUNIT KORA"/>
    <property type="match status" value="1"/>
</dbReference>
<evidence type="ECO:0000256" key="1">
    <source>
        <dbReference type="ARBA" id="ARBA00023002"/>
    </source>
</evidence>
<dbReference type="GO" id="GO:0006979">
    <property type="term" value="P:response to oxidative stress"/>
    <property type="evidence" value="ECO:0007669"/>
    <property type="project" value="TreeGrafter"/>
</dbReference>
<proteinExistence type="predicted"/>
<keyword evidence="1" id="KW-0560">Oxidoreductase</keyword>
<dbReference type="InterPro" id="IPR009014">
    <property type="entry name" value="Transketo_C/PFOR_II"/>
</dbReference>
<comment type="caution">
    <text evidence="5">The sequence shown here is derived from an EMBL/GenBank/DDBJ whole genome shotgun (WGS) entry which is preliminary data.</text>
</comment>
<dbReference type="CDD" id="cd07034">
    <property type="entry name" value="TPP_PYR_PFOR_IOR-alpha_like"/>
    <property type="match status" value="1"/>
</dbReference>
<evidence type="ECO:0000313" key="6">
    <source>
        <dbReference type="Proteomes" id="UP000288322"/>
    </source>
</evidence>
<dbReference type="InterPro" id="IPR050722">
    <property type="entry name" value="Pyruvate:ferred/Flavod_OxRd"/>
</dbReference>
<dbReference type="InterPro" id="IPR029061">
    <property type="entry name" value="THDP-binding"/>
</dbReference>
<dbReference type="AlphaFoldDB" id="A0A432GY51"/>
<organism evidence="5 6">
    <name type="scientific">SAR324 cluster bacterium</name>
    <dbReference type="NCBI Taxonomy" id="2024889"/>
    <lineage>
        <taxon>Bacteria</taxon>
        <taxon>Deltaproteobacteria</taxon>
        <taxon>SAR324 cluster</taxon>
    </lineage>
</organism>
<dbReference type="SUPFAM" id="SSF53323">
    <property type="entry name" value="Pyruvate-ferredoxin oxidoreductase, PFOR, domain III"/>
    <property type="match status" value="1"/>
</dbReference>
<evidence type="ECO:0000259" key="2">
    <source>
        <dbReference type="Pfam" id="PF01558"/>
    </source>
</evidence>
<feature type="domain" description="Pyruvate:ferredoxin oxidoreductase core" evidence="4">
    <location>
        <begin position="526"/>
        <end position="590"/>
    </location>
</feature>
<dbReference type="InterPro" id="IPR022367">
    <property type="entry name" value="2-oxoacid/accept_OxRdtase_asu"/>
</dbReference>
<sequence length="643" mass="70179">MSSVEAPLRAKSVSSQVNIPKTELEKASIRFAGDSGDGMQLTGTRFSATSVMAGNDVITFPDYPAEIRAPAGTLAGVSSFDLSISSNEIYTTADFLSVLVVMNPAALKMNLQDLEKGGILIINSDSFEENDLRKAEYSENPLESGELNDYRVVQIPITKLTLRAVEETGLSHRDGVRCKNFFSLGVVQWLFVRSLDQTRDWIEDKFKNKPEIAKANVLALQAGYNYAITTELFQARYNVPPAVLPSGEYRQITGNQAFSLGCVAASLRSGLSLLYSSYPITPASDILHELAQYKNFGVKTIQAEDEIAAMSSTIGSAFGGVLAVTGTSGPGLDLKSEAIGYAVMAELPVVVLNVQRGGPSTGLPTKAEQTDLLAAMYGRHGEAPVPVLAPATPGDCFYMVLEAFRLALKYMTPVIVLSDGGLANASEPWIIPDVDQLPDLTSNFHTDPENFSPSNRNPETLGRNWAIPGTPGLEHRLGGLEKDIVTGEINYEPENHEKMVLLRDEKIRRIVKDLPPLELIGPEKNELLVVTWGSVFGPAFSVINELQTEGYPVSMLHLRHLNPFQEKLGEVLRNFKKVLVPEMNLGQLYETMLGWAGKILGEKYATPVFNGATPAVHGPRNGCHLKAYYRDGYGRPNRTDAQR</sequence>
<dbReference type="EMBL" id="QNZH01000225">
    <property type="protein sequence ID" value="RTZ88492.1"/>
    <property type="molecule type" value="Genomic_DNA"/>
</dbReference>
<dbReference type="Gene3D" id="3.40.920.10">
    <property type="entry name" value="Pyruvate-ferredoxin oxidoreductase, PFOR, domain III"/>
    <property type="match status" value="1"/>
</dbReference>
<gene>
    <name evidence="5" type="ORF">DSY93_08280</name>
</gene>
<evidence type="ECO:0000259" key="4">
    <source>
        <dbReference type="Pfam" id="PF17147"/>
    </source>
</evidence>
<dbReference type="FunFam" id="3.40.50.970:FF:000022">
    <property type="entry name" value="2-oxoglutarate ferredoxin oxidoreductase alpha subunit"/>
    <property type="match status" value="1"/>
</dbReference>
<evidence type="ECO:0000313" key="5">
    <source>
        <dbReference type="EMBL" id="RTZ88492.1"/>
    </source>
</evidence>
<accession>A0A432GY51</accession>
<name>A0A432GY51_9DELT</name>
<dbReference type="SUPFAM" id="SSF52922">
    <property type="entry name" value="TK C-terminal domain-like"/>
    <property type="match status" value="1"/>
</dbReference>
<feature type="domain" description="Pyruvate flavodoxin/ferredoxin oxidoreductase pyrimidine binding" evidence="3">
    <location>
        <begin position="275"/>
        <end position="481"/>
    </location>
</feature>
<dbReference type="InterPro" id="IPR002869">
    <property type="entry name" value="Pyrv_flavodox_OxRed_cen"/>
</dbReference>
<feature type="domain" description="Pyruvate/ketoisovalerate oxidoreductase catalytic" evidence="2">
    <location>
        <begin position="36"/>
        <end position="225"/>
    </location>
</feature>
<dbReference type="InterPro" id="IPR002880">
    <property type="entry name" value="Pyrv_Fd/Flavodoxin_OxRdtase_N"/>
</dbReference>
<reference evidence="5 6" key="1">
    <citation type="submission" date="2018-06" db="EMBL/GenBank/DDBJ databases">
        <title>Combined omics and stable isotope probing to characterize newly discovered Mariana Back-Arc vent microbial communities.</title>
        <authorList>
            <person name="Trembath-Reichert E."/>
            <person name="Huber J.A."/>
        </authorList>
    </citation>
    <scope>NUCLEOTIDE SEQUENCE [LARGE SCALE GENOMIC DNA]</scope>
    <source>
        <strain evidence="5">MAG 151</strain>
    </source>
</reference>
<dbReference type="InterPro" id="IPR019752">
    <property type="entry name" value="Pyrv/ketoisovalerate_OxRed_cat"/>
</dbReference>
<dbReference type="Pfam" id="PF01558">
    <property type="entry name" value="POR"/>
    <property type="match status" value="1"/>
</dbReference>
<protein>
    <submittedName>
        <fullName evidence="5">2-oxoglutarate ferredoxin oxidoreductase subunit alpha</fullName>
    </submittedName>
</protein>
<dbReference type="PANTHER" id="PTHR32154">
    <property type="entry name" value="PYRUVATE-FLAVODOXIN OXIDOREDUCTASE-RELATED"/>
    <property type="match status" value="1"/>
</dbReference>
<dbReference type="Pfam" id="PF17147">
    <property type="entry name" value="PFOR_II"/>
    <property type="match status" value="1"/>
</dbReference>